<sequence length="81" mass="8892">MPFGEARTLMDVVDEEETRCADEQSTNQVRGQGGIQGGAVVRHIYRIQWKTRFDPNTVGMVSADLTTATMQGGKHRGRPSG</sequence>
<evidence type="ECO:0000313" key="1">
    <source>
        <dbReference type="EMBL" id="KAL2653128.1"/>
    </source>
</evidence>
<comment type="caution">
    <text evidence="1">The sequence shown here is derived from an EMBL/GenBank/DDBJ whole genome shotgun (WGS) entry which is preliminary data.</text>
</comment>
<dbReference type="EMBL" id="JBHFFA010000001">
    <property type="protein sequence ID" value="KAL2653128.1"/>
    <property type="molecule type" value="Genomic_DNA"/>
</dbReference>
<accession>A0ABD1ZNV5</accession>
<name>A0ABD1ZNV5_9MARC</name>
<organism evidence="1 2">
    <name type="scientific">Riccia fluitans</name>
    <dbReference type="NCBI Taxonomy" id="41844"/>
    <lineage>
        <taxon>Eukaryota</taxon>
        <taxon>Viridiplantae</taxon>
        <taxon>Streptophyta</taxon>
        <taxon>Embryophyta</taxon>
        <taxon>Marchantiophyta</taxon>
        <taxon>Marchantiopsida</taxon>
        <taxon>Marchantiidae</taxon>
        <taxon>Marchantiales</taxon>
        <taxon>Ricciaceae</taxon>
        <taxon>Riccia</taxon>
    </lineage>
</organism>
<protein>
    <submittedName>
        <fullName evidence="1">Uncharacterized protein</fullName>
    </submittedName>
</protein>
<evidence type="ECO:0000313" key="2">
    <source>
        <dbReference type="Proteomes" id="UP001605036"/>
    </source>
</evidence>
<keyword evidence="2" id="KW-1185">Reference proteome</keyword>
<proteinExistence type="predicted"/>
<dbReference type="Proteomes" id="UP001605036">
    <property type="component" value="Unassembled WGS sequence"/>
</dbReference>
<gene>
    <name evidence="1" type="ORF">R1flu_021256</name>
</gene>
<dbReference type="AlphaFoldDB" id="A0ABD1ZNV5"/>
<reference evidence="1 2" key="1">
    <citation type="submission" date="2024-09" db="EMBL/GenBank/DDBJ databases">
        <title>Chromosome-scale assembly of Riccia fluitans.</title>
        <authorList>
            <person name="Paukszto L."/>
            <person name="Sawicki J."/>
            <person name="Karawczyk K."/>
            <person name="Piernik-Szablinska J."/>
            <person name="Szczecinska M."/>
            <person name="Mazdziarz M."/>
        </authorList>
    </citation>
    <scope>NUCLEOTIDE SEQUENCE [LARGE SCALE GENOMIC DNA]</scope>
    <source>
        <strain evidence="1">Rf_01</strain>
        <tissue evidence="1">Aerial parts of the thallus</tissue>
    </source>
</reference>